<evidence type="ECO:0000313" key="1">
    <source>
        <dbReference type="EMBL" id="WOK95963.1"/>
    </source>
</evidence>
<proteinExistence type="predicted"/>
<name>A0AAQ3Q2X1_9LILI</name>
<reference evidence="1 2" key="1">
    <citation type="submission" date="2023-10" db="EMBL/GenBank/DDBJ databases">
        <title>Chromosome-scale genome assembly provides insights into flower coloration mechanisms of Canna indica.</title>
        <authorList>
            <person name="Li C."/>
        </authorList>
    </citation>
    <scope>NUCLEOTIDE SEQUENCE [LARGE SCALE GENOMIC DNA]</scope>
    <source>
        <tissue evidence="1">Flower</tissue>
    </source>
</reference>
<keyword evidence="2" id="KW-1185">Reference proteome</keyword>
<evidence type="ECO:0000313" key="2">
    <source>
        <dbReference type="Proteomes" id="UP001327560"/>
    </source>
</evidence>
<gene>
    <name evidence="1" type="ORF">Cni_G04670</name>
</gene>
<protein>
    <submittedName>
        <fullName evidence="1">Protein FAR1-RELATED SEQUENCE 4-like</fullName>
    </submittedName>
</protein>
<dbReference type="EMBL" id="CP136891">
    <property type="protein sequence ID" value="WOK95963.1"/>
    <property type="molecule type" value="Genomic_DNA"/>
</dbReference>
<dbReference type="AlphaFoldDB" id="A0AAQ3Q2X1"/>
<organism evidence="1 2">
    <name type="scientific">Canna indica</name>
    <name type="common">Indian-shot</name>
    <dbReference type="NCBI Taxonomy" id="4628"/>
    <lineage>
        <taxon>Eukaryota</taxon>
        <taxon>Viridiplantae</taxon>
        <taxon>Streptophyta</taxon>
        <taxon>Embryophyta</taxon>
        <taxon>Tracheophyta</taxon>
        <taxon>Spermatophyta</taxon>
        <taxon>Magnoliopsida</taxon>
        <taxon>Liliopsida</taxon>
        <taxon>Zingiberales</taxon>
        <taxon>Cannaceae</taxon>
        <taxon>Canna</taxon>
    </lineage>
</organism>
<dbReference type="PANTHER" id="PTHR31973">
    <property type="entry name" value="POLYPROTEIN, PUTATIVE-RELATED"/>
    <property type="match status" value="1"/>
</dbReference>
<accession>A0AAQ3Q2X1</accession>
<dbReference type="PANTHER" id="PTHR31973:SF189">
    <property type="entry name" value="TRANSPOSASE, MUDR, PLANT, MULE TRANSPOSASE DOMAIN PROTEIN-RELATED"/>
    <property type="match status" value="1"/>
</dbReference>
<sequence length="107" mass="12767">MQKGLLESVKDVLPNAHHRFCMRHIESNWCSKWRGGQLKKLMWWCAWSCYEEEFKDMLRQMGKLSETAVKDLLHYPTEKNGAEHTLIQYAKIVWWTITLLNLSIHGY</sequence>
<dbReference type="Proteomes" id="UP001327560">
    <property type="component" value="Chromosome 2"/>
</dbReference>